<keyword evidence="4" id="KW-0418">Kinase</keyword>
<comment type="caution">
    <text evidence="4">The sequence shown here is derived from an EMBL/GenBank/DDBJ whole genome shotgun (WGS) entry which is preliminary data.</text>
</comment>
<dbReference type="SUPFAM" id="SSF55874">
    <property type="entry name" value="ATPase domain of HSP90 chaperone/DNA topoisomerase II/histidine kinase"/>
    <property type="match status" value="1"/>
</dbReference>
<dbReference type="Gene3D" id="1.20.5.1930">
    <property type="match status" value="1"/>
</dbReference>
<keyword evidence="1" id="KW-0597">Phosphoprotein</keyword>
<dbReference type="PANTHER" id="PTHR43547">
    <property type="entry name" value="TWO-COMPONENT HISTIDINE KINASE"/>
    <property type="match status" value="1"/>
</dbReference>
<keyword evidence="2" id="KW-0472">Membrane</keyword>
<evidence type="ECO:0000313" key="5">
    <source>
        <dbReference type="Proteomes" id="UP000606008"/>
    </source>
</evidence>
<dbReference type="Pfam" id="PF02518">
    <property type="entry name" value="HATPase_c"/>
    <property type="match status" value="1"/>
</dbReference>
<dbReference type="InterPro" id="IPR013783">
    <property type="entry name" value="Ig-like_fold"/>
</dbReference>
<dbReference type="InterPro" id="IPR011712">
    <property type="entry name" value="Sig_transdc_His_kin_sub3_dim/P"/>
</dbReference>
<dbReference type="Gene3D" id="2.130.10.10">
    <property type="entry name" value="YVTN repeat-like/Quinoprotein amine dehydrogenase"/>
    <property type="match status" value="3"/>
</dbReference>
<dbReference type="EMBL" id="WAEL01000006">
    <property type="protein sequence ID" value="NID11980.1"/>
    <property type="molecule type" value="Genomic_DNA"/>
</dbReference>
<dbReference type="SMART" id="SM00387">
    <property type="entry name" value="HATPase_c"/>
    <property type="match status" value="1"/>
</dbReference>
<proteinExistence type="predicted"/>
<keyword evidence="2" id="KW-0812">Transmembrane</keyword>
<dbReference type="CDD" id="cd16917">
    <property type="entry name" value="HATPase_UhpB-NarQ-NarX-like"/>
    <property type="match status" value="1"/>
</dbReference>
<feature type="transmembrane region" description="Helical" evidence="2">
    <location>
        <begin position="807"/>
        <end position="829"/>
    </location>
</feature>
<organism evidence="4 5">
    <name type="scientific">Fibrivirga algicola</name>
    <dbReference type="NCBI Taxonomy" id="2950420"/>
    <lineage>
        <taxon>Bacteria</taxon>
        <taxon>Pseudomonadati</taxon>
        <taxon>Bacteroidota</taxon>
        <taxon>Cytophagia</taxon>
        <taxon>Cytophagales</taxon>
        <taxon>Spirosomataceae</taxon>
        <taxon>Fibrivirga</taxon>
    </lineage>
</organism>
<dbReference type="Gene3D" id="3.30.565.10">
    <property type="entry name" value="Histidine kinase-like ATPase, C-terminal domain"/>
    <property type="match status" value="1"/>
</dbReference>
<dbReference type="Pfam" id="PF07494">
    <property type="entry name" value="Reg_prop"/>
    <property type="match status" value="3"/>
</dbReference>
<keyword evidence="2" id="KW-1133">Transmembrane helix</keyword>
<protein>
    <submittedName>
        <fullName evidence="4">Histidine kinase</fullName>
    </submittedName>
</protein>
<evidence type="ECO:0000256" key="2">
    <source>
        <dbReference type="SAM" id="Phobius"/>
    </source>
</evidence>
<feature type="domain" description="Histidine kinase" evidence="3">
    <location>
        <begin position="861"/>
        <end position="1050"/>
    </location>
</feature>
<keyword evidence="5" id="KW-1185">Reference proteome</keyword>
<reference evidence="4" key="1">
    <citation type="submission" date="2024-05" db="EMBL/GenBank/DDBJ databases">
        <authorList>
            <person name="Jung D.-H."/>
        </authorList>
    </citation>
    <scope>NUCLEOTIDE SEQUENCE</scope>
    <source>
        <strain evidence="4">JA-25</strain>
    </source>
</reference>
<dbReference type="Pfam" id="PF07730">
    <property type="entry name" value="HisKA_3"/>
    <property type="match status" value="1"/>
</dbReference>
<evidence type="ECO:0000313" key="4">
    <source>
        <dbReference type="EMBL" id="NID11980.1"/>
    </source>
</evidence>
<name>A0ABX0QHS4_9BACT</name>
<sequence length="1067" mass="121747">MRRVATCTTRWWATVCCGLLTLYGHTFAEPLLPSVRFRVDHIGVDNGLTQGSVYFMLKDSRGFMWFGTQDGLNCYDGHRFLTYRPDDNQPGSIRGVNIFGIVEDKQGTIWVGTEEGLNRYDRWKNSFTCFYTALPKPGKRPVPSRTLPFFANEKELLYLSDDEGLVSVDIRSRTKHIIHSALKPKQEYDMQSSTIRTPAGDVWLHTSTGLLRYNLAERKRYYYFSNKPENTFGRTETVFSFHIDTENIAWVGTANGLIRFDYKAGIAHTYNRVGNNDLGPIYSLAEDPQGRIWIGTQQQGIFYFDKRARLFGAVESPPNTTQTISQYEINKIFVDNQGIIWANIDPNGVVKLVPELFSFGGLSKSFQASQGNASTQLTSYTIRGFAEFATTPADKALSKPPIWVGTESGINVLEQSSWRVLRHYLTTRPRSNLPMHNLIKRLYVDPYKRMWVGTIGGAYLFHPRDESFELLTFPKAATKQAEVAENFARDLVAISADTMLATSEEGIFQLSLATRQWQKRPEFANQNLFSFNWEPTTRRLWVGTYLNGFTCFQLPPDGSAAPWKPVITGLVGYTVLHIYNDIARKLVWLSTDRGLAALDPRTGKIQLYTERDGLANSFIYGVLPDRHNNLWMSTNRGITRFDVSTKQIKNFGLADGLQGLEYNGNALLQTQNGTLLFGGVNGFNSCQPDLYRSTHTNPAVHLYNLRVNDEPYATDAVLNEEALKLNYSQNTFSLEFAAIDYLSNTRNRYSYKLSNYDSDWVQAGEKNYVRYANVPPGNYILEVRTANKDGRWSYHIHRLAIQINPPFWRTIPFVGLVIIALSGLILFWVRRREWQIRDKQAEQLRLAFDVQEQVKRDIARDLHDEIGTRLATLKLYTSQIARFAGDEEAPRTLRNAINMLINDTISDVRDLLRELNPRTLEQYGFGTALEELLDRINATGAIEAHVSLDTSLTRLPTDTEIMLYRIVQELINNTLKHANATRIDITCRYREDRIYLTYADNGQGFSYDRVRQGLGIGNIESRVAILLGNIQWQSEQEKSTSVIISIPLPYADRKLRRSHISVRIPFS</sequence>
<dbReference type="InterPro" id="IPR005467">
    <property type="entry name" value="His_kinase_dom"/>
</dbReference>
<dbReference type="Proteomes" id="UP000606008">
    <property type="component" value="Unassembled WGS sequence"/>
</dbReference>
<dbReference type="PROSITE" id="PS50109">
    <property type="entry name" value="HIS_KIN"/>
    <property type="match status" value="1"/>
</dbReference>
<dbReference type="SUPFAM" id="SSF63829">
    <property type="entry name" value="Calcium-dependent phosphotriesterase"/>
    <property type="match status" value="1"/>
</dbReference>
<dbReference type="Pfam" id="PF07495">
    <property type="entry name" value="Y_Y_Y"/>
    <property type="match status" value="1"/>
</dbReference>
<evidence type="ECO:0000259" key="3">
    <source>
        <dbReference type="PROSITE" id="PS50109"/>
    </source>
</evidence>
<dbReference type="PANTHER" id="PTHR43547:SF2">
    <property type="entry name" value="HYBRID SIGNAL TRANSDUCTION HISTIDINE KINASE C"/>
    <property type="match status" value="1"/>
</dbReference>
<dbReference type="InterPro" id="IPR011123">
    <property type="entry name" value="Y_Y_Y"/>
</dbReference>
<dbReference type="Gene3D" id="2.60.40.10">
    <property type="entry name" value="Immunoglobulins"/>
    <property type="match status" value="1"/>
</dbReference>
<dbReference type="GO" id="GO:0016301">
    <property type="term" value="F:kinase activity"/>
    <property type="evidence" value="ECO:0007669"/>
    <property type="project" value="UniProtKB-KW"/>
</dbReference>
<dbReference type="InterPro" id="IPR036890">
    <property type="entry name" value="HATPase_C_sf"/>
</dbReference>
<dbReference type="SUPFAM" id="SSF50969">
    <property type="entry name" value="YVTN repeat-like/Quinoprotein amine dehydrogenase"/>
    <property type="match status" value="1"/>
</dbReference>
<dbReference type="InterPro" id="IPR011110">
    <property type="entry name" value="Reg_prop"/>
</dbReference>
<accession>A0ABX0QHS4</accession>
<gene>
    <name evidence="4" type="ORF">F7231_17545</name>
</gene>
<dbReference type="InterPro" id="IPR015943">
    <property type="entry name" value="WD40/YVTN_repeat-like_dom_sf"/>
</dbReference>
<evidence type="ECO:0000256" key="1">
    <source>
        <dbReference type="ARBA" id="ARBA00022553"/>
    </source>
</evidence>
<dbReference type="InterPro" id="IPR003594">
    <property type="entry name" value="HATPase_dom"/>
</dbReference>
<dbReference type="InterPro" id="IPR011044">
    <property type="entry name" value="Quino_amine_DH_bsu"/>
</dbReference>
<keyword evidence="4" id="KW-0808">Transferase</keyword>